<dbReference type="EMBL" id="SSTE01012362">
    <property type="protein sequence ID" value="KAA0048894.1"/>
    <property type="molecule type" value="Genomic_DNA"/>
</dbReference>
<dbReference type="PRINTS" id="PR00382">
    <property type="entry name" value="LIPIDTRNSFER"/>
</dbReference>
<feature type="signal peptide" evidence="4">
    <location>
        <begin position="1"/>
        <end position="25"/>
    </location>
</feature>
<proteinExistence type="inferred from homology"/>
<comment type="function">
    <text evidence="3">Plant non-specific lipid-transfer proteins transfer phospholipids as well as galactolipids across membranes. May play a role in wax or cutin deposition in the cell walls of expanding epidermal cells and certain secretory tissues.</text>
</comment>
<dbReference type="PANTHER" id="PTHR33076">
    <property type="entry name" value="NON-SPECIFIC LIPID-TRANSFER PROTEIN 2-RELATED"/>
    <property type="match status" value="1"/>
</dbReference>
<sequence>MSGVFNFRSLAFVAVLTCSLMVVLSQTEDVESCVPVAQSLSPCLGFIKGSGKPSASCCSGVKQLAGNTKTKKDKVALCECIKKSLAMIGPYDPTRIPLIPKQCGISVQIPPINNSTNCSKVKGFQFGSALIYEAGGIHHH</sequence>
<dbReference type="GO" id="GO:0006869">
    <property type="term" value="P:lipid transport"/>
    <property type="evidence" value="ECO:0007669"/>
    <property type="project" value="InterPro"/>
</dbReference>
<evidence type="ECO:0000313" key="9">
    <source>
        <dbReference type="Proteomes" id="UP000321947"/>
    </source>
</evidence>
<dbReference type="Pfam" id="PF00234">
    <property type="entry name" value="Tryp_alpha_amyl"/>
    <property type="match status" value="1"/>
</dbReference>
<dbReference type="CDD" id="cd01960">
    <property type="entry name" value="nsLTP1"/>
    <property type="match status" value="1"/>
</dbReference>
<dbReference type="InterPro" id="IPR016140">
    <property type="entry name" value="Bifunc_inhib/LTP/seed_store"/>
</dbReference>
<gene>
    <name evidence="7" type="ORF">E5676_scaffold291G001070</name>
    <name evidence="6" type="ORF">E6C27_scaffold171G001090</name>
</gene>
<evidence type="ECO:0000256" key="3">
    <source>
        <dbReference type="RuleBase" id="RU000628"/>
    </source>
</evidence>
<dbReference type="SMART" id="SM00499">
    <property type="entry name" value="AAI"/>
    <property type="match status" value="1"/>
</dbReference>
<dbReference type="Gene3D" id="1.10.110.10">
    <property type="entry name" value="Plant lipid-transfer and hydrophobic proteins"/>
    <property type="match status" value="1"/>
</dbReference>
<evidence type="ECO:0000313" key="7">
    <source>
        <dbReference type="EMBL" id="TYK20844.1"/>
    </source>
</evidence>
<dbReference type="SUPFAM" id="SSF47699">
    <property type="entry name" value="Bifunctional inhibitor/lipid-transfer protein/seed storage 2S albumin"/>
    <property type="match status" value="1"/>
</dbReference>
<dbReference type="OrthoDB" id="1862539at2759"/>
<dbReference type="AlphaFoldDB" id="A0A5A7U0R4"/>
<keyword evidence="2" id="KW-1015">Disulfide bond</keyword>
<evidence type="ECO:0000259" key="5">
    <source>
        <dbReference type="SMART" id="SM00499"/>
    </source>
</evidence>
<keyword evidence="3" id="KW-0813">Transport</keyword>
<dbReference type="InterPro" id="IPR000528">
    <property type="entry name" value="Plant_nsLTP"/>
</dbReference>
<organism evidence="6 8">
    <name type="scientific">Cucumis melo var. makuwa</name>
    <name type="common">Oriental melon</name>
    <dbReference type="NCBI Taxonomy" id="1194695"/>
    <lineage>
        <taxon>Eukaryota</taxon>
        <taxon>Viridiplantae</taxon>
        <taxon>Streptophyta</taxon>
        <taxon>Embryophyta</taxon>
        <taxon>Tracheophyta</taxon>
        <taxon>Spermatophyta</taxon>
        <taxon>Magnoliopsida</taxon>
        <taxon>eudicotyledons</taxon>
        <taxon>Gunneridae</taxon>
        <taxon>Pentapetalae</taxon>
        <taxon>rosids</taxon>
        <taxon>fabids</taxon>
        <taxon>Cucurbitales</taxon>
        <taxon>Cucurbitaceae</taxon>
        <taxon>Benincaseae</taxon>
        <taxon>Cucumis</taxon>
    </lineage>
</organism>
<evidence type="ECO:0000256" key="2">
    <source>
        <dbReference type="ARBA" id="ARBA00023157"/>
    </source>
</evidence>
<comment type="caution">
    <text evidence="6">The sequence shown here is derived from an EMBL/GenBank/DDBJ whole genome shotgun (WGS) entry which is preliminary data.</text>
</comment>
<protein>
    <recommendedName>
        <fullName evidence="3">Non-specific lipid-transfer protein</fullName>
    </recommendedName>
</protein>
<accession>A0A5A7U0R4</accession>
<dbReference type="STRING" id="1194695.A0A5A7U0R4"/>
<evidence type="ECO:0000313" key="8">
    <source>
        <dbReference type="Proteomes" id="UP000321393"/>
    </source>
</evidence>
<evidence type="ECO:0000313" key="6">
    <source>
        <dbReference type="EMBL" id="KAA0048894.1"/>
    </source>
</evidence>
<dbReference type="GO" id="GO:0008289">
    <property type="term" value="F:lipid binding"/>
    <property type="evidence" value="ECO:0007669"/>
    <property type="project" value="UniProtKB-KW"/>
</dbReference>
<dbReference type="Proteomes" id="UP000321947">
    <property type="component" value="Unassembled WGS sequence"/>
</dbReference>
<name>A0A5A7U0R4_CUCMM</name>
<dbReference type="EMBL" id="SSTD01006123">
    <property type="protein sequence ID" value="TYK20844.1"/>
    <property type="molecule type" value="Genomic_DNA"/>
</dbReference>
<keyword evidence="4" id="KW-0732">Signal</keyword>
<evidence type="ECO:0000256" key="1">
    <source>
        <dbReference type="ARBA" id="ARBA00009748"/>
    </source>
</evidence>
<comment type="similarity">
    <text evidence="1 3">Belongs to the plant LTP family.</text>
</comment>
<keyword evidence="3" id="KW-0446">Lipid-binding</keyword>
<dbReference type="InterPro" id="IPR036312">
    <property type="entry name" value="Bifun_inhib/LTP/seed_sf"/>
</dbReference>
<evidence type="ECO:0000256" key="4">
    <source>
        <dbReference type="SAM" id="SignalP"/>
    </source>
</evidence>
<feature type="domain" description="Bifunctional inhibitor/plant lipid transfer protein/seed storage helical" evidence="5">
    <location>
        <begin position="33"/>
        <end position="118"/>
    </location>
</feature>
<feature type="chain" id="PRO_5042722128" description="Non-specific lipid-transfer protein" evidence="4">
    <location>
        <begin position="26"/>
        <end position="140"/>
    </location>
</feature>
<reference evidence="8 9" key="1">
    <citation type="submission" date="2019-08" db="EMBL/GenBank/DDBJ databases">
        <title>Draft genome sequences of two oriental melons (Cucumis melo L. var makuwa).</title>
        <authorList>
            <person name="Kwon S.-Y."/>
        </authorList>
    </citation>
    <scope>NUCLEOTIDE SEQUENCE [LARGE SCALE GENOMIC DNA]</scope>
    <source>
        <strain evidence="9">cv. Chang Bougi</strain>
        <strain evidence="8">cv. SW 3</strain>
        <tissue evidence="6">Leaf</tissue>
    </source>
</reference>
<dbReference type="Proteomes" id="UP000321393">
    <property type="component" value="Unassembled WGS sequence"/>
</dbReference>